<gene>
    <name evidence="3" type="ORF">Nepgr_031807</name>
</gene>
<feature type="region of interest" description="Disordered" evidence="2">
    <location>
        <begin position="141"/>
        <end position="161"/>
    </location>
</feature>
<dbReference type="AlphaFoldDB" id="A0AAD3TIT6"/>
<comment type="caution">
    <text evidence="3">The sequence shown here is derived from an EMBL/GenBank/DDBJ whole genome shotgun (WGS) entry which is preliminary data.</text>
</comment>
<organism evidence="3 4">
    <name type="scientific">Nepenthes gracilis</name>
    <name type="common">Slender pitcher plant</name>
    <dbReference type="NCBI Taxonomy" id="150966"/>
    <lineage>
        <taxon>Eukaryota</taxon>
        <taxon>Viridiplantae</taxon>
        <taxon>Streptophyta</taxon>
        <taxon>Embryophyta</taxon>
        <taxon>Tracheophyta</taxon>
        <taxon>Spermatophyta</taxon>
        <taxon>Magnoliopsida</taxon>
        <taxon>eudicotyledons</taxon>
        <taxon>Gunneridae</taxon>
        <taxon>Pentapetalae</taxon>
        <taxon>Caryophyllales</taxon>
        <taxon>Nepenthaceae</taxon>
        <taxon>Nepenthes</taxon>
    </lineage>
</organism>
<proteinExistence type="predicted"/>
<dbReference type="EMBL" id="BSYO01000037">
    <property type="protein sequence ID" value="GMH29964.1"/>
    <property type="molecule type" value="Genomic_DNA"/>
</dbReference>
<dbReference type="PANTHER" id="PTHR38394">
    <property type="entry name" value="NEUROFILAMENT LIGHT PROTEIN"/>
    <property type="match status" value="1"/>
</dbReference>
<sequence>MAILLCHCLSHPASVSRSLLHTDGCKTFDRLPIRHYRKLESVQFSKIWTVMEDKDKDNMGSLFEGMVLFTSSQMTGNDVSDVHFDHVQSVEDSNATTTTSLSLSSSEPLDENLFSDLTVINPLQTEVMGHSVQPDRFPMATSTTKTDGKAAPAASVSRQISRRKRRASLRIGYGRDAQLSDDYIPLSNSLQSLSLDEKSSPVVEACVQTCDLNAEREEKQDSRLYSTTASASLAYQSEKLHYDPLPHVTEGVDSSSIDMVKSSYEQMDTDGGLKSTPDNSVVSATAHVKEENTNQKPEKGEEKSTCDNLENKYEQICAEISEKLRHAKELAASISGARKDSGKRRREASENVDLASLRYGELEKKLSEACEAEDFETAENLSVSLAAAEKENEHLLSALRDTEADCDAIDSKMQEALQCQIAAEEECISLLQCFSKDAESNADLTLENLEKNVLKETDKWLSSVEALEVTKMELEIQSNFLIEAHSGLDGSIEHVLENEIREKELLCEKKKQLELELERLFALVRAKETEITENNSKIEELDKRIAEVVSGFEEMRSGIAAKFEHLQLGLSEIESQSEALSMKKEENDELFSQEKERGEKFRKLAAVSADVAKAYEKDLGLRNSLLVSVLKSREEKLRLARTEEKILADIQMLRQEISAARASLQELSSKKSIIQQEIVSFKQRMFFIDKRIPELEAEKKVAAVSRNFREAGRIAAEAKTLSNEKESEQIKMEGADAELGKIEDAIRDTTAKVQETEGLVLSKDREAAVARLQRLRLAAGAALAERRAALELGDLEEAKILLAEAEAAESEAKQLELSHNFSIEDFGSLPAHFISMELISCLEGDQLAELAASGGHPFSP</sequence>
<keyword evidence="4" id="KW-1185">Reference proteome</keyword>
<reference evidence="3" key="1">
    <citation type="submission" date="2023-05" db="EMBL/GenBank/DDBJ databases">
        <title>Nepenthes gracilis genome sequencing.</title>
        <authorList>
            <person name="Fukushima K."/>
        </authorList>
    </citation>
    <scope>NUCLEOTIDE SEQUENCE</scope>
    <source>
        <strain evidence="3">SING2019-196</strain>
    </source>
</reference>
<evidence type="ECO:0000313" key="3">
    <source>
        <dbReference type="EMBL" id="GMH29964.1"/>
    </source>
</evidence>
<evidence type="ECO:0000256" key="2">
    <source>
        <dbReference type="SAM" id="MobiDB-lite"/>
    </source>
</evidence>
<evidence type="ECO:0000256" key="1">
    <source>
        <dbReference type="SAM" id="Coils"/>
    </source>
</evidence>
<evidence type="ECO:0000313" key="4">
    <source>
        <dbReference type="Proteomes" id="UP001279734"/>
    </source>
</evidence>
<keyword evidence="1" id="KW-0175">Coiled coil</keyword>
<evidence type="ECO:0008006" key="5">
    <source>
        <dbReference type="Google" id="ProtNLM"/>
    </source>
</evidence>
<accession>A0AAD3TIT6</accession>
<dbReference type="PANTHER" id="PTHR38394:SF1">
    <property type="entry name" value="NEUROFILAMENT LIGHT PROTEIN"/>
    <property type="match status" value="1"/>
</dbReference>
<feature type="region of interest" description="Disordered" evidence="2">
    <location>
        <begin position="287"/>
        <end position="306"/>
    </location>
</feature>
<feature type="coiled-coil region" evidence="1">
    <location>
        <begin position="650"/>
        <end position="684"/>
    </location>
</feature>
<protein>
    <recommendedName>
        <fullName evidence="5">UVR domain-containing protein</fullName>
    </recommendedName>
</protein>
<dbReference type="Proteomes" id="UP001279734">
    <property type="component" value="Unassembled WGS sequence"/>
</dbReference>
<feature type="coiled-coil region" evidence="1">
    <location>
        <begin position="496"/>
        <end position="544"/>
    </location>
</feature>
<feature type="coiled-coil region" evidence="1">
    <location>
        <begin position="306"/>
        <end position="405"/>
    </location>
</feature>
<name>A0AAD3TIT6_NEPGR</name>